<accession>A0ACB5RG63</accession>
<reference evidence="1" key="1">
    <citation type="journal article" date="2025" name="Int. J. Syst. Evol. Microbiol.">
        <title>Inconstantimicrobium mannanitabidum sp. nov., a novel member of the family Clostridiaceae isolated from anoxic soil under the treatment of reductive soil disinfestation.</title>
        <authorList>
            <person name="Ueki A."/>
            <person name="Tonouchi A."/>
            <person name="Honma S."/>
            <person name="Kaku N."/>
            <person name="Ueki K."/>
        </authorList>
    </citation>
    <scope>NUCLEOTIDE SEQUENCE</scope>
    <source>
        <strain evidence="1">TW13</strain>
    </source>
</reference>
<dbReference type="EMBL" id="BROD01000001">
    <property type="protein sequence ID" value="GKX68084.1"/>
    <property type="molecule type" value="Genomic_DNA"/>
</dbReference>
<gene>
    <name evidence="1" type="ORF">rsdtw13_33420</name>
</gene>
<keyword evidence="1" id="KW-0067">ATP-binding</keyword>
<name>A0ACB5RG63_9CLOT</name>
<evidence type="ECO:0000313" key="1">
    <source>
        <dbReference type="EMBL" id="GKX68084.1"/>
    </source>
</evidence>
<keyword evidence="1" id="KW-0547">Nucleotide-binding</keyword>
<evidence type="ECO:0000313" key="2">
    <source>
        <dbReference type="Proteomes" id="UP001058074"/>
    </source>
</evidence>
<comment type="caution">
    <text evidence="1">The sequence shown here is derived from an EMBL/GenBank/DDBJ whole genome shotgun (WGS) entry which is preliminary data.</text>
</comment>
<dbReference type="Proteomes" id="UP001058074">
    <property type="component" value="Unassembled WGS sequence"/>
</dbReference>
<sequence>MEERIKIVGINKRYSQRELYNNFNIEVVKGKVTCILGKSGCGKTTLLNLICDKEEFKEDVSYIFQEDRLIPWLNVYKNIEFVIAKKYKKQQRKKIIEKHLNMLNIEKYANYYPEQLSGGIRQRVDIGRAFAYPCNILLMDEPFKSLDIKTRNDIITDFKELIAKEEKTVILVTHDVEEAISLGQYIYIIGDEPVRILNYYEVSNYKNDIGTLIKYISQDYNSI</sequence>
<proteinExistence type="predicted"/>
<keyword evidence="2" id="KW-1185">Reference proteome</keyword>
<organism evidence="1 2">
    <name type="scientific">Inconstantimicrobium mannanitabidum</name>
    <dbReference type="NCBI Taxonomy" id="1604901"/>
    <lineage>
        <taxon>Bacteria</taxon>
        <taxon>Bacillati</taxon>
        <taxon>Bacillota</taxon>
        <taxon>Clostridia</taxon>
        <taxon>Eubacteriales</taxon>
        <taxon>Clostridiaceae</taxon>
        <taxon>Inconstantimicrobium</taxon>
    </lineage>
</organism>
<protein>
    <submittedName>
        <fullName evidence="1">ABC transporter ATP-binding protein</fullName>
    </submittedName>
</protein>